<gene>
    <name evidence="1" type="ORF">AVEN_200515_1</name>
</gene>
<dbReference type="Proteomes" id="UP000499080">
    <property type="component" value="Unassembled WGS sequence"/>
</dbReference>
<evidence type="ECO:0000313" key="2">
    <source>
        <dbReference type="Proteomes" id="UP000499080"/>
    </source>
</evidence>
<dbReference type="EMBL" id="BGPR01007661">
    <property type="protein sequence ID" value="GBN28577.1"/>
    <property type="molecule type" value="Genomic_DNA"/>
</dbReference>
<reference evidence="1 2" key="1">
    <citation type="journal article" date="2019" name="Sci. Rep.">
        <title>Orb-weaving spider Araneus ventricosus genome elucidates the spidroin gene catalogue.</title>
        <authorList>
            <person name="Kono N."/>
            <person name="Nakamura H."/>
            <person name="Ohtoshi R."/>
            <person name="Moran D.A.P."/>
            <person name="Shinohara A."/>
            <person name="Yoshida Y."/>
            <person name="Fujiwara M."/>
            <person name="Mori M."/>
            <person name="Tomita M."/>
            <person name="Arakawa K."/>
        </authorList>
    </citation>
    <scope>NUCLEOTIDE SEQUENCE [LARGE SCALE GENOMIC DNA]</scope>
</reference>
<feature type="non-terminal residue" evidence="1">
    <location>
        <position position="135"/>
    </location>
</feature>
<sequence>MPWLFKNSNLPLLCKQKLFEIIEDKTIFQTYKVFRVYSWIEKHGRTLDTKWNLQSSRQRFPSLWDRKPTCGPRKAIKSQKSDRLQSRYMFFCFKTIQFLILLQGPEIFFYAEGGPALQKSLGNRCSKPSGTRLVC</sequence>
<accession>A0A4Y2MRX6</accession>
<evidence type="ECO:0000313" key="1">
    <source>
        <dbReference type="EMBL" id="GBN28577.1"/>
    </source>
</evidence>
<proteinExistence type="predicted"/>
<name>A0A4Y2MRX6_ARAVE</name>
<comment type="caution">
    <text evidence="1">The sequence shown here is derived from an EMBL/GenBank/DDBJ whole genome shotgun (WGS) entry which is preliminary data.</text>
</comment>
<dbReference type="AlphaFoldDB" id="A0A4Y2MRX6"/>
<keyword evidence="2" id="KW-1185">Reference proteome</keyword>
<protein>
    <submittedName>
        <fullName evidence="1">Uncharacterized protein</fullName>
    </submittedName>
</protein>
<organism evidence="1 2">
    <name type="scientific">Araneus ventricosus</name>
    <name type="common">Orbweaver spider</name>
    <name type="synonym">Epeira ventricosa</name>
    <dbReference type="NCBI Taxonomy" id="182803"/>
    <lineage>
        <taxon>Eukaryota</taxon>
        <taxon>Metazoa</taxon>
        <taxon>Ecdysozoa</taxon>
        <taxon>Arthropoda</taxon>
        <taxon>Chelicerata</taxon>
        <taxon>Arachnida</taxon>
        <taxon>Araneae</taxon>
        <taxon>Araneomorphae</taxon>
        <taxon>Entelegynae</taxon>
        <taxon>Araneoidea</taxon>
        <taxon>Araneidae</taxon>
        <taxon>Araneus</taxon>
    </lineage>
</organism>